<dbReference type="EC" id="2.7.11.1" evidence="1"/>
<dbReference type="GO" id="GO:0005524">
    <property type="term" value="F:ATP binding"/>
    <property type="evidence" value="ECO:0007669"/>
    <property type="project" value="InterPro"/>
</dbReference>
<dbReference type="GO" id="GO:0016787">
    <property type="term" value="F:hydrolase activity"/>
    <property type="evidence" value="ECO:0007669"/>
    <property type="project" value="UniProtKB-KW"/>
</dbReference>
<dbReference type="InterPro" id="IPR014774">
    <property type="entry name" value="KaiC-like_dom"/>
</dbReference>
<protein>
    <recommendedName>
        <fullName evidence="1">non-specific serine/threonine protein kinase</fullName>
        <ecNumber evidence="1">2.7.11.1</ecNumber>
    </recommendedName>
</protein>
<feature type="domain" description="KaiC" evidence="7">
    <location>
        <begin position="254"/>
        <end position="488"/>
    </location>
</feature>
<evidence type="ECO:0000256" key="1">
    <source>
        <dbReference type="ARBA" id="ARBA00012513"/>
    </source>
</evidence>
<evidence type="ECO:0000313" key="8">
    <source>
        <dbReference type="EMBL" id="AMW05654.1"/>
    </source>
</evidence>
<evidence type="ECO:0000256" key="5">
    <source>
        <dbReference type="ARBA" id="ARBA00022777"/>
    </source>
</evidence>
<keyword evidence="4" id="KW-0677">Repeat</keyword>
<dbReference type="Pfam" id="PF06745">
    <property type="entry name" value="ATPase"/>
    <property type="match status" value="2"/>
</dbReference>
<reference evidence="8 9" key="1">
    <citation type="journal article" date="2014" name="Proc. Natl. Acad. Sci. U.S.A.">
        <title>Functional type 2 photosynthetic reaction centers found in the rare bacterial phylum Gemmatimonadetes.</title>
        <authorList>
            <person name="Zeng Y."/>
            <person name="Feng F."/>
            <person name="Medova H."/>
            <person name="Dean J."/>
            <person name="Koblizek M."/>
        </authorList>
    </citation>
    <scope>NUCLEOTIDE SEQUENCE [LARGE SCALE GENOMIC DNA]</scope>
    <source>
        <strain evidence="8 9">AP64</strain>
    </source>
</reference>
<dbReference type="InterPro" id="IPR030665">
    <property type="entry name" value="KaiC"/>
</dbReference>
<gene>
    <name evidence="8" type="ORF">GEMMAAP_14275</name>
</gene>
<dbReference type="SMART" id="SM00382">
    <property type="entry name" value="AAA"/>
    <property type="match status" value="2"/>
</dbReference>
<dbReference type="InterPro" id="IPR010624">
    <property type="entry name" value="KaiC_dom"/>
</dbReference>
<keyword evidence="6" id="KW-0378">Hydrolase</keyword>
<dbReference type="PIRSF" id="PIRSF039117">
    <property type="entry name" value="KaiC"/>
    <property type="match status" value="1"/>
</dbReference>
<evidence type="ECO:0000259" key="7">
    <source>
        <dbReference type="PROSITE" id="PS51146"/>
    </source>
</evidence>
<dbReference type="PANTHER" id="PTHR42926">
    <property type="match status" value="1"/>
</dbReference>
<keyword evidence="5 8" id="KW-0418">Kinase</keyword>
<dbReference type="AlphaFoldDB" id="A0A143BMJ1"/>
<sequence>MNTNNAEPTSHRTVHTVPLLTTGVPGLDEVLGGGLPALSFNLIAGGPGSGKTTMAMQMLFATATVDRPGLFITLLGETSLKMLRYQQCFDFFDPTAVGSRVHFLNLSEEALDGDLDAVLARIVHDVETLRPGLVVVDSFRSLVRTAEHEMPDGQIERFVQRLALHLTTWNITSILIGEYQHQELRNPVFTVADGIFWLTQDVDRNSVVRKLQVVKSRGVQHMPGLHTLKITAAGVQVFPRVPIQRTTTHTLGGPRLSSGINGLDALMGGGIPAGDSLVLAGPTGSGKTTFAMQFVLAGLLAGESAVVAVFEERPDVYLARAARFGPAFVDAVASDRLRIIYLRPLDLSVDETLQEIREAVAAIGASRVVIDSINGFEMALAPTFREDFRESLYRLIGTLTSLGVTMYSTVEIEAQDQATLTGYRVSFLTDIILSQRYVEIEGELRKALLIVKMRGSDHSRAFRLYESTEAGITMGETFGEYDAIVTGVPKRSLRAGP</sequence>
<keyword evidence="2" id="KW-0597">Phosphoprotein</keyword>
<dbReference type="InterPro" id="IPR051347">
    <property type="entry name" value="Circadian_clock_KaiC-rel"/>
</dbReference>
<organism evidence="8 9">
    <name type="scientific">Gemmatimonas phototrophica</name>
    <dbReference type="NCBI Taxonomy" id="1379270"/>
    <lineage>
        <taxon>Bacteria</taxon>
        <taxon>Pseudomonadati</taxon>
        <taxon>Gemmatimonadota</taxon>
        <taxon>Gemmatimonadia</taxon>
        <taxon>Gemmatimonadales</taxon>
        <taxon>Gemmatimonadaceae</taxon>
        <taxon>Gemmatimonas</taxon>
    </lineage>
</organism>
<dbReference type="Proteomes" id="UP000076404">
    <property type="component" value="Chromosome"/>
</dbReference>
<dbReference type="STRING" id="1379270.GEMMAAP_14275"/>
<dbReference type="SUPFAM" id="SSF52540">
    <property type="entry name" value="P-loop containing nucleoside triphosphate hydrolases"/>
    <property type="match status" value="2"/>
</dbReference>
<dbReference type="eggNOG" id="COG0467">
    <property type="taxonomic scope" value="Bacteria"/>
</dbReference>
<proteinExistence type="predicted"/>
<evidence type="ECO:0000313" key="9">
    <source>
        <dbReference type="Proteomes" id="UP000076404"/>
    </source>
</evidence>
<dbReference type="InterPro" id="IPR027417">
    <property type="entry name" value="P-loop_NTPase"/>
</dbReference>
<evidence type="ECO:0000256" key="3">
    <source>
        <dbReference type="ARBA" id="ARBA00022679"/>
    </source>
</evidence>
<dbReference type="EMBL" id="CP011454">
    <property type="protein sequence ID" value="AMW05654.1"/>
    <property type="molecule type" value="Genomic_DNA"/>
</dbReference>
<dbReference type="InterPro" id="IPR003593">
    <property type="entry name" value="AAA+_ATPase"/>
</dbReference>
<dbReference type="PANTHER" id="PTHR42926:SF1">
    <property type="entry name" value="CIRCADIAN CLOCK OSCILLATOR PROTEIN KAIC 1"/>
    <property type="match status" value="1"/>
</dbReference>
<evidence type="ECO:0000256" key="2">
    <source>
        <dbReference type="ARBA" id="ARBA00022553"/>
    </source>
</evidence>
<accession>A0A143BMJ1</accession>
<feature type="domain" description="KaiC" evidence="7">
    <location>
        <begin position="18"/>
        <end position="251"/>
    </location>
</feature>
<evidence type="ECO:0000256" key="6">
    <source>
        <dbReference type="ARBA" id="ARBA00022801"/>
    </source>
</evidence>
<dbReference type="GO" id="GO:0004674">
    <property type="term" value="F:protein serine/threonine kinase activity"/>
    <property type="evidence" value="ECO:0007669"/>
    <property type="project" value="UniProtKB-EC"/>
</dbReference>
<dbReference type="PROSITE" id="PS51146">
    <property type="entry name" value="KAIC"/>
    <property type="match status" value="2"/>
</dbReference>
<keyword evidence="9" id="KW-1185">Reference proteome</keyword>
<reference evidence="8 9" key="2">
    <citation type="journal article" date="2016" name="Environ. Microbiol. Rep.">
        <title>Metagenomic evidence for the presence of phototrophic Gemmatimonadetes bacteria in diverse environments.</title>
        <authorList>
            <person name="Zeng Y."/>
            <person name="Baumbach J."/>
            <person name="Barbosa E.G."/>
            <person name="Azevedo V."/>
            <person name="Zhang C."/>
            <person name="Koblizek M."/>
        </authorList>
    </citation>
    <scope>NUCLEOTIDE SEQUENCE [LARGE SCALE GENOMIC DNA]</scope>
    <source>
        <strain evidence="8 9">AP64</strain>
    </source>
</reference>
<keyword evidence="3" id="KW-0808">Transferase</keyword>
<evidence type="ECO:0000256" key="4">
    <source>
        <dbReference type="ARBA" id="ARBA00022737"/>
    </source>
</evidence>
<dbReference type="Gene3D" id="3.40.50.300">
    <property type="entry name" value="P-loop containing nucleotide triphosphate hydrolases"/>
    <property type="match status" value="2"/>
</dbReference>
<name>A0A143BMJ1_9BACT</name>
<dbReference type="KEGG" id="gph:GEMMAAP_14275"/>